<feature type="region of interest" description="Disordered" evidence="1">
    <location>
        <begin position="269"/>
        <end position="295"/>
    </location>
</feature>
<evidence type="ECO:0000256" key="1">
    <source>
        <dbReference type="SAM" id="MobiDB-lite"/>
    </source>
</evidence>
<reference evidence="3 4" key="1">
    <citation type="submission" date="2016-04" db="EMBL/GenBank/DDBJ databases">
        <authorList>
            <person name="Chen L."/>
            <person name="Zhuang W."/>
            <person name="Wang G."/>
        </authorList>
    </citation>
    <scope>NUCLEOTIDE SEQUENCE [LARGE SCALE GENOMIC DNA]</scope>
    <source>
        <strain evidence="4">GR20</strain>
    </source>
</reference>
<comment type="caution">
    <text evidence="3">The sequence shown here is derived from an EMBL/GenBank/DDBJ whole genome shotgun (WGS) entry which is preliminary data.</text>
</comment>
<evidence type="ECO:0000256" key="2">
    <source>
        <dbReference type="SAM" id="SignalP"/>
    </source>
</evidence>
<gene>
    <name evidence="3" type="ORF">A4D02_12675</name>
</gene>
<feature type="compositionally biased region" description="Basic and acidic residues" evidence="1">
    <location>
        <begin position="317"/>
        <end position="339"/>
    </location>
</feature>
<feature type="compositionally biased region" description="Basic and acidic residues" evidence="1">
    <location>
        <begin position="269"/>
        <end position="280"/>
    </location>
</feature>
<accession>A0ABX3NRB2</accession>
<evidence type="ECO:0000313" key="4">
    <source>
        <dbReference type="Proteomes" id="UP000192277"/>
    </source>
</evidence>
<feature type="signal peptide" evidence="2">
    <location>
        <begin position="1"/>
        <end position="25"/>
    </location>
</feature>
<feature type="chain" id="PRO_5045146910" description="Adhesin domain-containing protein" evidence="2">
    <location>
        <begin position="26"/>
        <end position="339"/>
    </location>
</feature>
<name>A0ABX3NRB2_9BACT</name>
<organism evidence="3 4">
    <name type="scientific">Niastella koreensis</name>
    <dbReference type="NCBI Taxonomy" id="354356"/>
    <lineage>
        <taxon>Bacteria</taxon>
        <taxon>Pseudomonadati</taxon>
        <taxon>Bacteroidota</taxon>
        <taxon>Chitinophagia</taxon>
        <taxon>Chitinophagales</taxon>
        <taxon>Chitinophagaceae</taxon>
        <taxon>Niastella</taxon>
    </lineage>
</organism>
<proteinExistence type="predicted"/>
<feature type="region of interest" description="Disordered" evidence="1">
    <location>
        <begin position="315"/>
        <end position="339"/>
    </location>
</feature>
<dbReference type="Proteomes" id="UP000192277">
    <property type="component" value="Unassembled WGS sequence"/>
</dbReference>
<evidence type="ECO:0000313" key="3">
    <source>
        <dbReference type="EMBL" id="OQP42422.1"/>
    </source>
</evidence>
<sequence>MKVILREHKFPLFIALLLLTTQVFAEDPLVEKKKTYTKSYPVSNSDKISLTNQFGEMKISTWDKNEVSVTVTITAEAKTDERAQAILDNISVEDGKGSDGVYFKTKLDKNKDKDQQWSKGEKTSFHIDYVVNLPARNPLQAKNEFGPMTIGDYNGEVTLESKFGSLTTGKLNNVKKVVIEFGKGSIGSISNGNLIIKFSKAAIDNLDGSVNAVFEYCDIAKLRVDNSTKALTVKNSFSNLYLDLNTNISANFDISTNFGELHNKTSFDIKEEGDNDDRHGPRFNKRYQGKAGSGNTEMKIKSEYGQITLGHNLNIDMNKDKNKDKDKDKDKDRKGTVRI</sequence>
<evidence type="ECO:0008006" key="5">
    <source>
        <dbReference type="Google" id="ProtNLM"/>
    </source>
</evidence>
<dbReference type="RefSeq" id="WP_014220717.1">
    <property type="nucleotide sequence ID" value="NZ_LWBO01000044.1"/>
</dbReference>
<keyword evidence="4" id="KW-1185">Reference proteome</keyword>
<keyword evidence="2" id="KW-0732">Signal</keyword>
<protein>
    <recommendedName>
        <fullName evidence="5">Adhesin domain-containing protein</fullName>
    </recommendedName>
</protein>
<dbReference type="EMBL" id="LWBO01000044">
    <property type="protein sequence ID" value="OQP42422.1"/>
    <property type="molecule type" value="Genomic_DNA"/>
</dbReference>